<accession>A0A2X2WZ45</accession>
<gene>
    <name evidence="2" type="ORF">NCTC13492_03149</name>
    <name evidence="1" type="ORF">SAMN05421542_3924</name>
</gene>
<reference evidence="1 3" key="1">
    <citation type="submission" date="2016-10" db="EMBL/GenBank/DDBJ databases">
        <authorList>
            <person name="Varghese N."/>
            <person name="Submissions S."/>
        </authorList>
    </citation>
    <scope>NUCLEOTIDE SEQUENCE [LARGE SCALE GENOMIC DNA]</scope>
    <source>
        <strain evidence="1 3">DSM 19299</strain>
    </source>
</reference>
<dbReference type="EMBL" id="UAWB01000012">
    <property type="protein sequence ID" value="SQB46086.1"/>
    <property type="molecule type" value="Genomic_DNA"/>
</dbReference>
<organism evidence="2 4">
    <name type="scientific">Chryseobacterium jejuense</name>
    <dbReference type="NCBI Taxonomy" id="445960"/>
    <lineage>
        <taxon>Bacteria</taxon>
        <taxon>Pseudomonadati</taxon>
        <taxon>Bacteroidota</taxon>
        <taxon>Flavobacteriia</taxon>
        <taxon>Flavobacteriales</taxon>
        <taxon>Weeksellaceae</taxon>
        <taxon>Chryseobacterium group</taxon>
        <taxon>Chryseobacterium</taxon>
    </lineage>
</organism>
<evidence type="ECO:0000313" key="3">
    <source>
        <dbReference type="Proteomes" id="UP000199426"/>
    </source>
</evidence>
<name>A0A2X2WZ45_CHRJE</name>
<dbReference type="Proteomes" id="UP000199426">
    <property type="component" value="Unassembled WGS sequence"/>
</dbReference>
<dbReference type="OrthoDB" id="6630352at2"/>
<evidence type="ECO:0000313" key="4">
    <source>
        <dbReference type="Proteomes" id="UP000251670"/>
    </source>
</evidence>
<evidence type="ECO:0000313" key="1">
    <source>
        <dbReference type="EMBL" id="SDJ59380.1"/>
    </source>
</evidence>
<dbReference type="AlphaFoldDB" id="A0A2X2WZ45"/>
<reference evidence="2 4" key="2">
    <citation type="submission" date="2018-06" db="EMBL/GenBank/DDBJ databases">
        <authorList>
            <consortium name="Pathogen Informatics"/>
            <person name="Doyle S."/>
        </authorList>
    </citation>
    <scope>NUCLEOTIDE SEQUENCE [LARGE SCALE GENOMIC DNA]</scope>
    <source>
        <strain evidence="2 4">NCTC13492</strain>
    </source>
</reference>
<protein>
    <submittedName>
        <fullName evidence="2">Uncharacterized protein</fullName>
    </submittedName>
</protein>
<sequence length="102" mass="12007">MENKDINISDLRKLINILSDELEKLEGKNVVVLEDDLYWNILDEELYSPYHEPAQLTMGSLSEDWEFLQKVVNGEREMIDYDLYKLASILKLLGRNNTIMEK</sequence>
<dbReference type="STRING" id="445960.SAMN05421542_3924"/>
<evidence type="ECO:0000313" key="2">
    <source>
        <dbReference type="EMBL" id="SQB46086.1"/>
    </source>
</evidence>
<dbReference type="Proteomes" id="UP000251670">
    <property type="component" value="Unassembled WGS sequence"/>
</dbReference>
<keyword evidence="3" id="KW-1185">Reference proteome</keyword>
<dbReference type="EMBL" id="FNEG01000006">
    <property type="protein sequence ID" value="SDJ59380.1"/>
    <property type="molecule type" value="Genomic_DNA"/>
</dbReference>
<dbReference type="RefSeq" id="WP_089738456.1">
    <property type="nucleotide sequence ID" value="NZ_FNEG01000006.1"/>
</dbReference>
<proteinExistence type="predicted"/>